<evidence type="ECO:0000259" key="1">
    <source>
        <dbReference type="Pfam" id="PF08241"/>
    </source>
</evidence>
<reference evidence="2 3" key="1">
    <citation type="journal article" date="2014" name="BMC Genomics">
        <title>Comparison of environmental and isolate Sulfobacillus genomes reveals diverse carbon, sulfur, nitrogen, and hydrogen metabolisms.</title>
        <authorList>
            <person name="Justice N.B."/>
            <person name="Norman A."/>
            <person name="Brown C.T."/>
            <person name="Singh A."/>
            <person name="Thomas B.C."/>
            <person name="Banfield J.F."/>
        </authorList>
    </citation>
    <scope>NUCLEOTIDE SEQUENCE [LARGE SCALE GENOMIC DNA]</scope>
    <source>
        <strain evidence="2">AMDSBA1</strain>
    </source>
</reference>
<dbReference type="AlphaFoldDB" id="A0A2T2WUF3"/>
<dbReference type="SUPFAM" id="SSF53335">
    <property type="entry name" value="S-adenosyl-L-methionine-dependent methyltransferases"/>
    <property type="match status" value="1"/>
</dbReference>
<gene>
    <name evidence="2" type="ORF">C7B43_15905</name>
</gene>
<dbReference type="CDD" id="cd02440">
    <property type="entry name" value="AdoMet_MTases"/>
    <property type="match status" value="1"/>
</dbReference>
<sequence length="311" mass="35446">MKHRYFSPRATIMNTFFNQITQSLPDSKLLLFEVDPKKSRQWNANNVEPPTWAPVVSQCVSQAQIESPIYHNWCTATHDMPRYSRKQWEYVYVLESLRQQGLLTAGRKGLGFAVGTEPISAVLATYDIQVLATDLPSNDARADDWKKTGQHADILQQLDARGICDPANFAQHVQFRPVNMTEIPANLYKQFDFVWSCCAFEHLGSLEAGLQFVTDSLQCLKPGGTAIHTTEYCVNSNDRTTTHSSTVLYRRQDLERLRDRLQLLGYKMDLNFHVGNDRWDHLVSLPPYHGSALKMYMSPFITTSIGLLIKS</sequence>
<dbReference type="Proteomes" id="UP000242699">
    <property type="component" value="Unassembled WGS sequence"/>
</dbReference>
<organism evidence="2 3">
    <name type="scientific">Sulfobacillus benefaciens</name>
    <dbReference type="NCBI Taxonomy" id="453960"/>
    <lineage>
        <taxon>Bacteria</taxon>
        <taxon>Bacillati</taxon>
        <taxon>Bacillota</taxon>
        <taxon>Clostridia</taxon>
        <taxon>Eubacteriales</taxon>
        <taxon>Clostridiales Family XVII. Incertae Sedis</taxon>
        <taxon>Sulfobacillus</taxon>
    </lineage>
</organism>
<evidence type="ECO:0000313" key="3">
    <source>
        <dbReference type="Proteomes" id="UP000242699"/>
    </source>
</evidence>
<accession>A0A2T2WUF3</accession>
<feature type="domain" description="Methyltransferase type 11" evidence="1">
    <location>
        <begin position="154"/>
        <end position="227"/>
    </location>
</feature>
<dbReference type="Gene3D" id="3.40.50.150">
    <property type="entry name" value="Vaccinia Virus protein VP39"/>
    <property type="match status" value="1"/>
</dbReference>
<evidence type="ECO:0000313" key="2">
    <source>
        <dbReference type="EMBL" id="PSR25878.1"/>
    </source>
</evidence>
<protein>
    <recommendedName>
        <fullName evidence="1">Methyltransferase type 11 domain-containing protein</fullName>
    </recommendedName>
</protein>
<comment type="caution">
    <text evidence="2">The sequence shown here is derived from an EMBL/GenBank/DDBJ whole genome shotgun (WGS) entry which is preliminary data.</text>
</comment>
<name>A0A2T2WUF3_9FIRM</name>
<dbReference type="GO" id="GO:0008757">
    <property type="term" value="F:S-adenosylmethionine-dependent methyltransferase activity"/>
    <property type="evidence" value="ECO:0007669"/>
    <property type="project" value="InterPro"/>
</dbReference>
<dbReference type="InterPro" id="IPR029063">
    <property type="entry name" value="SAM-dependent_MTases_sf"/>
</dbReference>
<dbReference type="EMBL" id="PXYT01000048">
    <property type="protein sequence ID" value="PSR25878.1"/>
    <property type="molecule type" value="Genomic_DNA"/>
</dbReference>
<dbReference type="InterPro" id="IPR013216">
    <property type="entry name" value="Methyltransf_11"/>
</dbReference>
<dbReference type="Pfam" id="PF08241">
    <property type="entry name" value="Methyltransf_11"/>
    <property type="match status" value="1"/>
</dbReference>
<proteinExistence type="predicted"/>